<feature type="chain" id="PRO_5022686790" description="histidine kinase" evidence="10">
    <location>
        <begin position="21"/>
        <end position="953"/>
    </location>
</feature>
<evidence type="ECO:0000256" key="9">
    <source>
        <dbReference type="SAM" id="Phobius"/>
    </source>
</evidence>
<dbReference type="Gene3D" id="2.130.10.10">
    <property type="entry name" value="YVTN repeat-like/Quinoprotein amine dehydrogenase"/>
    <property type="match status" value="2"/>
</dbReference>
<sequence length="953" mass="108854">MKRLFLTLFFLCICSLVVTAQQYQFKKYKVEEGLVNNETFDILQDQRNRIWVSTTGGVSCFDGKNFTNYTVDDGLPSNICFSIFEDSKGRIWVGTMGKGISIIENGKVTNPKGIDFNALASATSFLEGEDGIIYIFFINGIGVYKDGKLSYLFDSSEMGTLHFQQAAWYDSNTIYIASLKKGIFKLTLNPFKLENIYNQDDGINNICYSIVVDNEKNIWVGAYGELNKITNGKLTIYKFNPEDFNDNRIYGILQENDDELFLSFEGNGFGIFNKKTGNLEVINEAQGLPTKYLYRIIKDTEGNHWMTSYGEGIIRFRDTAFKIYDDKQGLPSKSVYAITQWNDEAVVATDKGIIALTDSQEIKHLAKDVSVKNIFVTPENNLLYTTNEAVWELSKDGTQKLIDEGAYNLLFSDKKNTFLFGTDKIKVITKDSSYSIKSSRSIAIEPINDRYVLCKISGLFQLHNNKVDTIPGLSHLEHNNFRSIDAINENELIAGSEKNLYYLKLENDKFHIMIFDMKRFESLKRFRSLKVDGNNLWMTGQDLLLKVDLLQLLKNDTIIAKTFKTVPNFLENEVDYNSLIVTKDRTVLATSLDGVLAFNENVYKPNTLPPKLELSNILLFAEPLEDSLYRTKKGIVLPYQKNYLSFSMEAITFTNPEEVKYQYRMKGLRDGDEWSLPTKDPKVVFSYLPPGEYKFEFTADNGAGIWQTQPFQYSFIIRVPFWRTLLFWVPVLSITTISIFLIYYFRNKTEQKRNETYTHNLLKAQEEERTRVARELHDSVGQKLMLLTKKTKITGNQEMESLASNTLEELRTISRGLHPATLERLGPTVAIRNMVDEVDSNTGIFFTHEIEDIDALISREASLHLYRIIQETLNNMVKHADAKAASVIIEKKKNIIEVIISDNGKGFEISEKIKTSSSLGMKTLLERAKILNSKLDIKSQINKGTTITLIIPI</sequence>
<keyword evidence="13" id="KW-1185">Reference proteome</keyword>
<dbReference type="RefSeq" id="WP_111817038.1">
    <property type="nucleotide sequence ID" value="NZ_CBCRZQ010000015.1"/>
</dbReference>
<dbReference type="Proteomes" id="UP000321945">
    <property type="component" value="Unassembled WGS sequence"/>
</dbReference>
<dbReference type="InterPro" id="IPR013783">
    <property type="entry name" value="Ig-like_fold"/>
</dbReference>
<dbReference type="Pfam" id="PF07494">
    <property type="entry name" value="Reg_prop"/>
    <property type="match status" value="1"/>
</dbReference>
<accession>A0A5C6YPS6</accession>
<evidence type="ECO:0000256" key="4">
    <source>
        <dbReference type="ARBA" id="ARBA00022679"/>
    </source>
</evidence>
<evidence type="ECO:0000256" key="8">
    <source>
        <dbReference type="ARBA" id="ARBA00023012"/>
    </source>
</evidence>
<dbReference type="CDD" id="cd16917">
    <property type="entry name" value="HATPase_UhpB-NarQ-NarX-like"/>
    <property type="match status" value="1"/>
</dbReference>
<evidence type="ECO:0000313" key="13">
    <source>
        <dbReference type="Proteomes" id="UP000321945"/>
    </source>
</evidence>
<reference evidence="12 13" key="1">
    <citation type="submission" date="2019-08" db="EMBL/GenBank/DDBJ databases">
        <title>Genome of Aequorivita lipolytica Y10-2 (type strain).</title>
        <authorList>
            <person name="Bowman J.P."/>
        </authorList>
    </citation>
    <scope>NUCLEOTIDE SEQUENCE [LARGE SCALE GENOMIC DNA]</scope>
    <source>
        <strain evidence="12 13">Y10-2</strain>
    </source>
</reference>
<dbReference type="AlphaFoldDB" id="A0A5C6YPS6"/>
<comment type="catalytic activity">
    <reaction evidence="1">
        <text>ATP + protein L-histidine = ADP + protein N-phospho-L-histidine.</text>
        <dbReference type="EC" id="2.7.13.3"/>
    </reaction>
</comment>
<dbReference type="InterPro" id="IPR011712">
    <property type="entry name" value="Sig_transdc_His_kin_sub3_dim/P"/>
</dbReference>
<evidence type="ECO:0000256" key="1">
    <source>
        <dbReference type="ARBA" id="ARBA00000085"/>
    </source>
</evidence>
<proteinExistence type="predicted"/>
<dbReference type="InterPro" id="IPR015943">
    <property type="entry name" value="WD40/YVTN_repeat-like_dom_sf"/>
</dbReference>
<keyword evidence="10" id="KW-0732">Signal</keyword>
<name>A0A5C6YPS6_9FLAO</name>
<dbReference type="Gene3D" id="3.30.565.10">
    <property type="entry name" value="Histidine kinase-like ATPase, C-terminal domain"/>
    <property type="match status" value="1"/>
</dbReference>
<feature type="transmembrane region" description="Helical" evidence="9">
    <location>
        <begin position="725"/>
        <end position="745"/>
    </location>
</feature>
<evidence type="ECO:0000256" key="10">
    <source>
        <dbReference type="SAM" id="SignalP"/>
    </source>
</evidence>
<dbReference type="InterPro" id="IPR003594">
    <property type="entry name" value="HATPase_dom"/>
</dbReference>
<dbReference type="OrthoDB" id="9778366at2"/>
<gene>
    <name evidence="12" type="ORF">ESV24_08295</name>
</gene>
<evidence type="ECO:0000313" key="12">
    <source>
        <dbReference type="EMBL" id="TXD69348.1"/>
    </source>
</evidence>
<dbReference type="GO" id="GO:0000155">
    <property type="term" value="F:phosphorelay sensor kinase activity"/>
    <property type="evidence" value="ECO:0007669"/>
    <property type="project" value="InterPro"/>
</dbReference>
<evidence type="ECO:0000256" key="2">
    <source>
        <dbReference type="ARBA" id="ARBA00012438"/>
    </source>
</evidence>
<evidence type="ECO:0000256" key="6">
    <source>
        <dbReference type="ARBA" id="ARBA00022777"/>
    </source>
</evidence>
<keyword evidence="9" id="KW-1133">Transmembrane helix</keyword>
<dbReference type="InterPro" id="IPR036890">
    <property type="entry name" value="HATPase_C_sf"/>
</dbReference>
<dbReference type="Gene3D" id="2.60.40.10">
    <property type="entry name" value="Immunoglobulins"/>
    <property type="match status" value="1"/>
</dbReference>
<dbReference type="Pfam" id="PF07730">
    <property type="entry name" value="HisKA_3"/>
    <property type="match status" value="1"/>
</dbReference>
<dbReference type="SUPFAM" id="SSF63829">
    <property type="entry name" value="Calcium-dependent phosphotriesterase"/>
    <property type="match status" value="1"/>
</dbReference>
<dbReference type="EMBL" id="VORU01000005">
    <property type="protein sequence ID" value="TXD69348.1"/>
    <property type="molecule type" value="Genomic_DNA"/>
</dbReference>
<keyword evidence="3" id="KW-0597">Phosphoprotein</keyword>
<keyword evidence="5" id="KW-0547">Nucleotide-binding</keyword>
<dbReference type="EC" id="2.7.13.3" evidence="2"/>
<evidence type="ECO:0000256" key="7">
    <source>
        <dbReference type="ARBA" id="ARBA00022840"/>
    </source>
</evidence>
<dbReference type="Gene3D" id="1.20.5.1930">
    <property type="match status" value="1"/>
</dbReference>
<dbReference type="PANTHER" id="PTHR24421:SF10">
    <property type="entry name" value="NITRATE_NITRITE SENSOR PROTEIN NARQ"/>
    <property type="match status" value="1"/>
</dbReference>
<dbReference type="GO" id="GO:0016020">
    <property type="term" value="C:membrane"/>
    <property type="evidence" value="ECO:0007669"/>
    <property type="project" value="InterPro"/>
</dbReference>
<dbReference type="InterPro" id="IPR005467">
    <property type="entry name" value="His_kinase_dom"/>
</dbReference>
<keyword evidence="7" id="KW-0067">ATP-binding</keyword>
<dbReference type="PROSITE" id="PS50109">
    <property type="entry name" value="HIS_KIN"/>
    <property type="match status" value="1"/>
</dbReference>
<protein>
    <recommendedName>
        <fullName evidence="2">histidine kinase</fullName>
        <ecNumber evidence="2">2.7.13.3</ecNumber>
    </recommendedName>
</protein>
<dbReference type="InterPro" id="IPR050482">
    <property type="entry name" value="Sensor_HK_TwoCompSys"/>
</dbReference>
<dbReference type="Pfam" id="PF07495">
    <property type="entry name" value="Y_Y_Y"/>
    <property type="match status" value="1"/>
</dbReference>
<dbReference type="Pfam" id="PF02518">
    <property type="entry name" value="HATPase_c"/>
    <property type="match status" value="1"/>
</dbReference>
<dbReference type="SUPFAM" id="SSF55874">
    <property type="entry name" value="ATPase domain of HSP90 chaperone/DNA topoisomerase II/histidine kinase"/>
    <property type="match status" value="1"/>
</dbReference>
<keyword evidence="8" id="KW-0902">Two-component regulatory system</keyword>
<keyword evidence="6" id="KW-0418">Kinase</keyword>
<dbReference type="InterPro" id="IPR011110">
    <property type="entry name" value="Reg_prop"/>
</dbReference>
<evidence type="ECO:0000256" key="5">
    <source>
        <dbReference type="ARBA" id="ARBA00022741"/>
    </source>
</evidence>
<dbReference type="InterPro" id="IPR011123">
    <property type="entry name" value="Y_Y_Y"/>
</dbReference>
<feature type="signal peptide" evidence="10">
    <location>
        <begin position="1"/>
        <end position="20"/>
    </location>
</feature>
<keyword evidence="9" id="KW-0812">Transmembrane</keyword>
<dbReference type="PANTHER" id="PTHR24421">
    <property type="entry name" value="NITRATE/NITRITE SENSOR PROTEIN NARX-RELATED"/>
    <property type="match status" value="1"/>
</dbReference>
<evidence type="ECO:0000259" key="11">
    <source>
        <dbReference type="PROSITE" id="PS50109"/>
    </source>
</evidence>
<keyword evidence="9" id="KW-0472">Membrane</keyword>
<evidence type="ECO:0000256" key="3">
    <source>
        <dbReference type="ARBA" id="ARBA00022553"/>
    </source>
</evidence>
<dbReference type="GO" id="GO:0046983">
    <property type="term" value="F:protein dimerization activity"/>
    <property type="evidence" value="ECO:0007669"/>
    <property type="project" value="InterPro"/>
</dbReference>
<feature type="domain" description="Histidine kinase" evidence="11">
    <location>
        <begin position="865"/>
        <end position="953"/>
    </location>
</feature>
<dbReference type="GO" id="GO:0005524">
    <property type="term" value="F:ATP binding"/>
    <property type="evidence" value="ECO:0007669"/>
    <property type="project" value="UniProtKB-KW"/>
</dbReference>
<comment type="caution">
    <text evidence="12">The sequence shown here is derived from an EMBL/GenBank/DDBJ whole genome shotgun (WGS) entry which is preliminary data.</text>
</comment>
<organism evidence="12 13">
    <name type="scientific">Aequorivita lipolytica</name>
    <dbReference type="NCBI Taxonomy" id="153267"/>
    <lineage>
        <taxon>Bacteria</taxon>
        <taxon>Pseudomonadati</taxon>
        <taxon>Bacteroidota</taxon>
        <taxon>Flavobacteriia</taxon>
        <taxon>Flavobacteriales</taxon>
        <taxon>Flavobacteriaceae</taxon>
        <taxon>Aequorivita</taxon>
    </lineage>
</organism>
<keyword evidence="4" id="KW-0808">Transferase</keyword>